<dbReference type="Pfam" id="PF08680">
    <property type="entry name" value="DUF1779"/>
    <property type="match status" value="1"/>
</dbReference>
<evidence type="ECO:0000256" key="1">
    <source>
        <dbReference type="SAM" id="Phobius"/>
    </source>
</evidence>
<evidence type="ECO:0000313" key="2">
    <source>
        <dbReference type="EMBL" id="SMC00083.1"/>
    </source>
</evidence>
<sequence length="284" mass="31311">MGIHNEGQRKTWCLVGFALIFSLILSGFLTSKLLSKGETARFNKLHGATGMNFTPVTAKEVPELLARALEVAGAQGDSVRLEAWGILSPTFLDLEELLKKARETAQDLGLKGDLPWKKENQPGFRSVSWEGKIEPGTLLYLAVQSLKDLSGKGETYLLLSWEGNIGGKGVAAQIQEWQERATRVFGHSRTEPRYTYMLTGRIPGYLSLEERKEKVQSVLSILKASKIEGLEEEELLSITAYSPLLPQKVEVAGQKANLNVALRFHASDGTTYLYLGSPLLAGEY</sequence>
<dbReference type="Gene3D" id="3.30.360.40">
    <property type="entry name" value="YwmB-like"/>
    <property type="match status" value="1"/>
</dbReference>
<gene>
    <name evidence="2" type="ORF">SAMN00808754_3270</name>
</gene>
<proteinExistence type="predicted"/>
<dbReference type="AlphaFoldDB" id="A0A1W1W3L1"/>
<dbReference type="STRING" id="698762.SAMN00808754_3270"/>
<name>A0A1W1W3L1_9FIRM</name>
<dbReference type="Proteomes" id="UP000192569">
    <property type="component" value="Chromosome I"/>
</dbReference>
<dbReference type="RefSeq" id="WP_084666908.1">
    <property type="nucleotide sequence ID" value="NZ_LT838272.1"/>
</dbReference>
<organism evidence="2 3">
    <name type="scientific">Thermanaeromonas toyohensis ToBE</name>
    <dbReference type="NCBI Taxonomy" id="698762"/>
    <lineage>
        <taxon>Bacteria</taxon>
        <taxon>Bacillati</taxon>
        <taxon>Bacillota</taxon>
        <taxon>Clostridia</taxon>
        <taxon>Neomoorellales</taxon>
        <taxon>Neomoorellaceae</taxon>
        <taxon>Thermanaeromonas</taxon>
    </lineage>
</organism>
<protein>
    <submittedName>
        <fullName evidence="2">TATA-box binding</fullName>
    </submittedName>
</protein>
<dbReference type="InterPro" id="IPR036209">
    <property type="entry name" value="YwmB-like_sf"/>
</dbReference>
<accession>A0A1W1W3L1</accession>
<keyword evidence="3" id="KW-1185">Reference proteome</keyword>
<dbReference type="OrthoDB" id="1708334at2"/>
<keyword evidence="1" id="KW-0472">Membrane</keyword>
<keyword evidence="1" id="KW-1133">Transmembrane helix</keyword>
<dbReference type="SUPFAM" id="SSF143842">
    <property type="entry name" value="YwmB-like"/>
    <property type="match status" value="1"/>
</dbReference>
<keyword evidence="1" id="KW-0812">Transmembrane</keyword>
<reference evidence="2 3" key="1">
    <citation type="submission" date="2017-04" db="EMBL/GenBank/DDBJ databases">
        <authorList>
            <person name="Afonso C.L."/>
            <person name="Miller P.J."/>
            <person name="Scott M.A."/>
            <person name="Spackman E."/>
            <person name="Goraichik I."/>
            <person name="Dimitrov K.M."/>
            <person name="Suarez D.L."/>
            <person name="Swayne D.E."/>
        </authorList>
    </citation>
    <scope>NUCLEOTIDE SEQUENCE [LARGE SCALE GENOMIC DNA]</scope>
    <source>
        <strain evidence="2 3">ToBE</strain>
    </source>
</reference>
<dbReference type="InterPro" id="IPR014794">
    <property type="entry name" value="DUF1779"/>
</dbReference>
<feature type="transmembrane region" description="Helical" evidence="1">
    <location>
        <begin position="12"/>
        <end position="34"/>
    </location>
</feature>
<evidence type="ECO:0000313" key="3">
    <source>
        <dbReference type="Proteomes" id="UP000192569"/>
    </source>
</evidence>
<dbReference type="EMBL" id="LT838272">
    <property type="protein sequence ID" value="SMC00083.1"/>
    <property type="molecule type" value="Genomic_DNA"/>
</dbReference>